<accession>A0AAP2USP9</accession>
<sequence length="316" mass="37558">MEERLINKRIKEVMDEYPFKKPPLIGVYGVDNENIKVAYLYEKDKEKLGTNMNDMTYHGFKPVDHVYNILAKGYKPFYISDYVHVECWKETERAFENLDDMYLEQYHHGRRIYFEYCKEHGIDAPYIQKLTGDKEFCSAERCLKNFEKQLSKQVDEKMKKCGHIEAVTLKNYEYLLNEPFYNDLALGYTLEDESGTISFFPYDSSSMVLIRDEKYPFIRDLQDWGFDFETDLFNVLQSGATIRFMSLETHENIIAELEIVSKAEYDSKTQEGIKKYLKYCKKSHIHVYLPEESKVKLKNLFQTYEISKSGRAEHER</sequence>
<organism evidence="1 2">
    <name type="scientific">Clostridium innocuum</name>
    <dbReference type="NCBI Taxonomy" id="1522"/>
    <lineage>
        <taxon>Bacteria</taxon>
        <taxon>Bacillati</taxon>
        <taxon>Bacillota</taxon>
        <taxon>Clostridia</taxon>
        <taxon>Eubacteriales</taxon>
        <taxon>Clostridiaceae</taxon>
        <taxon>Clostridium</taxon>
    </lineage>
</organism>
<dbReference type="RefSeq" id="WP_008816953.1">
    <property type="nucleotide sequence ID" value="NZ_AP025565.1"/>
</dbReference>
<name>A0AAP2USP9_CLOIN</name>
<comment type="caution">
    <text evidence="1">The sequence shown here is derived from an EMBL/GenBank/DDBJ whole genome shotgun (WGS) entry which is preliminary data.</text>
</comment>
<gene>
    <name evidence="1" type="ORF">MKC95_21310</name>
</gene>
<proteinExistence type="predicted"/>
<evidence type="ECO:0000313" key="2">
    <source>
        <dbReference type="Proteomes" id="UP001203972"/>
    </source>
</evidence>
<evidence type="ECO:0000313" key="1">
    <source>
        <dbReference type="EMBL" id="MCR0235310.1"/>
    </source>
</evidence>
<protein>
    <submittedName>
        <fullName evidence="1">Uncharacterized protein</fullName>
    </submittedName>
</protein>
<dbReference type="Proteomes" id="UP001203972">
    <property type="component" value="Unassembled WGS sequence"/>
</dbReference>
<dbReference type="AlphaFoldDB" id="A0AAP2USP9"/>
<reference evidence="1" key="1">
    <citation type="journal article" date="2022" name="Clin. Infect. Dis.">
        <title>Association between Clostridium innocuum and antibiotic-associated diarrhea in adults and children: A cross-sectional study and comparative genomics analysis.</title>
        <authorList>
            <person name="Cherny K.E."/>
            <person name="Muscat E.B."/>
            <person name="Balaji A."/>
            <person name="Mukherjee J."/>
            <person name="Ozer E.A."/>
            <person name="Angarone M.P."/>
            <person name="Hauser A.R."/>
            <person name="Sichel J.S."/>
            <person name="Amponsah E."/>
            <person name="Kociolek L.K."/>
        </authorList>
    </citation>
    <scope>NUCLEOTIDE SEQUENCE</scope>
    <source>
        <strain evidence="1">NU1-AC-029v</strain>
    </source>
</reference>
<dbReference type="EMBL" id="JAKTMA010000059">
    <property type="protein sequence ID" value="MCR0235310.1"/>
    <property type="molecule type" value="Genomic_DNA"/>
</dbReference>